<dbReference type="AlphaFoldDB" id="A0A0D9XCA1"/>
<reference evidence="4" key="3">
    <citation type="submission" date="2015-04" db="UniProtKB">
        <authorList>
            <consortium name="EnsemblPlants"/>
        </authorList>
    </citation>
    <scope>IDENTIFICATION</scope>
</reference>
<name>A0A0D9XCA1_9ORYZ</name>
<keyword evidence="5" id="KW-1185">Reference proteome</keyword>
<keyword evidence="2" id="KW-0677">Repeat</keyword>
<reference evidence="5" key="2">
    <citation type="submission" date="2013-12" db="EMBL/GenBank/DDBJ databases">
        <authorList>
            <person name="Yu Y."/>
            <person name="Lee S."/>
            <person name="de Baynast K."/>
            <person name="Wissotski M."/>
            <person name="Liu L."/>
            <person name="Talag J."/>
            <person name="Goicoechea J."/>
            <person name="Angelova A."/>
            <person name="Jetty R."/>
            <person name="Kudrna D."/>
            <person name="Golser W."/>
            <person name="Rivera L."/>
            <person name="Zhang J."/>
            <person name="Wing R."/>
        </authorList>
    </citation>
    <scope>NUCLEOTIDE SEQUENCE</scope>
</reference>
<dbReference type="Gramene" id="LPERR09G03350.1">
    <property type="protein sequence ID" value="LPERR09G03350.1"/>
    <property type="gene ID" value="LPERR09G03350"/>
</dbReference>
<proteinExistence type="predicted"/>
<evidence type="ECO:0000259" key="3">
    <source>
        <dbReference type="PROSITE" id="PS51473"/>
    </source>
</evidence>
<evidence type="ECO:0000313" key="4">
    <source>
        <dbReference type="EnsemblPlants" id="LPERR09G03350.1"/>
    </source>
</evidence>
<dbReference type="EnsemblPlants" id="LPERR09G03350.1">
    <property type="protein sequence ID" value="LPERR09G03350.1"/>
    <property type="gene ID" value="LPERR09G03350"/>
</dbReference>
<accession>A0A0D9XCA1</accession>
<feature type="domain" description="Gnk2-homologous" evidence="3">
    <location>
        <begin position="1"/>
        <end position="92"/>
    </location>
</feature>
<evidence type="ECO:0000256" key="2">
    <source>
        <dbReference type="ARBA" id="ARBA00022737"/>
    </source>
</evidence>
<evidence type="ECO:0000313" key="5">
    <source>
        <dbReference type="Proteomes" id="UP000032180"/>
    </source>
</evidence>
<dbReference type="Proteomes" id="UP000032180">
    <property type="component" value="Chromosome 9"/>
</dbReference>
<protein>
    <recommendedName>
        <fullName evidence="3">Gnk2-homologous domain-containing protein</fullName>
    </recommendedName>
</protein>
<reference evidence="4 5" key="1">
    <citation type="submission" date="2012-08" db="EMBL/GenBank/DDBJ databases">
        <title>Oryza genome evolution.</title>
        <authorList>
            <person name="Wing R.A."/>
        </authorList>
    </citation>
    <scope>NUCLEOTIDE SEQUENCE</scope>
</reference>
<keyword evidence="1" id="KW-0732">Signal</keyword>
<organism evidence="4 5">
    <name type="scientific">Leersia perrieri</name>
    <dbReference type="NCBI Taxonomy" id="77586"/>
    <lineage>
        <taxon>Eukaryota</taxon>
        <taxon>Viridiplantae</taxon>
        <taxon>Streptophyta</taxon>
        <taxon>Embryophyta</taxon>
        <taxon>Tracheophyta</taxon>
        <taxon>Spermatophyta</taxon>
        <taxon>Magnoliopsida</taxon>
        <taxon>Liliopsida</taxon>
        <taxon>Poales</taxon>
        <taxon>Poaceae</taxon>
        <taxon>BOP clade</taxon>
        <taxon>Oryzoideae</taxon>
        <taxon>Oryzeae</taxon>
        <taxon>Oryzinae</taxon>
        <taxon>Leersia</taxon>
    </lineage>
</organism>
<dbReference type="InterPro" id="IPR002902">
    <property type="entry name" value="GNK2"/>
</dbReference>
<dbReference type="STRING" id="77586.A0A0D9XCA1"/>
<dbReference type="PROSITE" id="PS51473">
    <property type="entry name" value="GNK2"/>
    <property type="match status" value="1"/>
</dbReference>
<dbReference type="Gene3D" id="3.30.430.20">
    <property type="entry name" value="Gnk2 domain, C-X8-C-X2-C motif"/>
    <property type="match status" value="1"/>
</dbReference>
<evidence type="ECO:0000256" key="1">
    <source>
        <dbReference type="ARBA" id="ARBA00022729"/>
    </source>
</evidence>
<dbReference type="HOGENOM" id="CLU_2240472_0_0_1"/>
<sequence>MDTARLKLLSWLAKSSSDKLLMLDYSNVKYMDPWLGTSVMCGMDQCTRDLAPSELNTCLHCYIGLIRKFYLKNTSSSIKGYKCYLRFQLSPFDIMLPITSPPPPP</sequence>
<dbReference type="InterPro" id="IPR038408">
    <property type="entry name" value="GNK2_sf"/>
</dbReference>